<keyword evidence="1" id="KW-1133">Transmembrane helix</keyword>
<organism evidence="2 3">
    <name type="scientific">Paenibacillus herberti</name>
    <dbReference type="NCBI Taxonomy" id="1619309"/>
    <lineage>
        <taxon>Bacteria</taxon>
        <taxon>Bacillati</taxon>
        <taxon>Bacillota</taxon>
        <taxon>Bacilli</taxon>
        <taxon>Bacillales</taxon>
        <taxon>Paenibacillaceae</taxon>
        <taxon>Paenibacillus</taxon>
    </lineage>
</organism>
<dbReference type="Proteomes" id="UP000215145">
    <property type="component" value="Unassembled WGS sequence"/>
</dbReference>
<dbReference type="RefSeq" id="WP_089522876.1">
    <property type="nucleotide sequence ID" value="NZ_NMUQ01000001.1"/>
</dbReference>
<evidence type="ECO:0000313" key="3">
    <source>
        <dbReference type="Proteomes" id="UP000215145"/>
    </source>
</evidence>
<keyword evidence="1" id="KW-0472">Membrane</keyword>
<feature type="transmembrane region" description="Helical" evidence="1">
    <location>
        <begin position="15"/>
        <end position="33"/>
    </location>
</feature>
<protein>
    <submittedName>
        <fullName evidence="2">Uncharacterized protein</fullName>
    </submittedName>
</protein>
<gene>
    <name evidence="2" type="ORF">CGZ75_03435</name>
</gene>
<reference evidence="2 3" key="1">
    <citation type="submission" date="2017-07" db="EMBL/GenBank/DDBJ databases">
        <title>Paenibacillus herberti R33 genome sequencing and assembly.</title>
        <authorList>
            <person name="Su W."/>
        </authorList>
    </citation>
    <scope>NUCLEOTIDE SEQUENCE [LARGE SCALE GENOMIC DNA]</scope>
    <source>
        <strain evidence="2 3">R33</strain>
    </source>
</reference>
<comment type="caution">
    <text evidence="2">The sequence shown here is derived from an EMBL/GenBank/DDBJ whole genome shotgun (WGS) entry which is preliminary data.</text>
</comment>
<dbReference type="AlphaFoldDB" id="A0A229P1G0"/>
<accession>A0A229P1G0</accession>
<evidence type="ECO:0000313" key="2">
    <source>
        <dbReference type="EMBL" id="OXM15784.1"/>
    </source>
</evidence>
<keyword evidence="1" id="KW-0812">Transmembrane</keyword>
<proteinExistence type="predicted"/>
<dbReference type="EMBL" id="NMUQ01000001">
    <property type="protein sequence ID" value="OXM15784.1"/>
    <property type="molecule type" value="Genomic_DNA"/>
</dbReference>
<evidence type="ECO:0000256" key="1">
    <source>
        <dbReference type="SAM" id="Phobius"/>
    </source>
</evidence>
<keyword evidence="3" id="KW-1185">Reference proteome</keyword>
<name>A0A229P1G0_9BACL</name>
<sequence length="172" mass="19226">MSFEMAQISNYNGSSLGLILVLFILLVIVTSLFRGPLRGGNSIEGDGRDLSIRASRRFDIYNYSTGPRFSLEATNLYGDFESPPPPLHTILLGRSYSFQVRRDPFYITQAFATYNVVSTAYGEIFGSFEIKMQIDTNVPSTQIISKIGDRFTLNNGNTYLYVENNNLGFGSN</sequence>